<gene>
    <name evidence="1" type="ORF">HT134_26155</name>
</gene>
<name>A0A7Y6ISJ7_9ACTN</name>
<accession>A0A7Y6ISJ7</accession>
<reference evidence="1 2" key="1">
    <citation type="submission" date="2020-06" db="EMBL/GenBank/DDBJ databases">
        <authorList>
            <person name="Chanama M."/>
        </authorList>
    </citation>
    <scope>NUCLEOTIDE SEQUENCE [LARGE SCALE GENOMIC DNA]</scope>
    <source>
        <strain evidence="1 2">TBRC6557</strain>
    </source>
</reference>
<dbReference type="Proteomes" id="UP000546126">
    <property type="component" value="Unassembled WGS sequence"/>
</dbReference>
<comment type="caution">
    <text evidence="1">The sequence shown here is derived from an EMBL/GenBank/DDBJ whole genome shotgun (WGS) entry which is preliminary data.</text>
</comment>
<keyword evidence="2" id="KW-1185">Reference proteome</keyword>
<proteinExistence type="predicted"/>
<protein>
    <submittedName>
        <fullName evidence="1">Uncharacterized protein</fullName>
    </submittedName>
</protein>
<evidence type="ECO:0000313" key="1">
    <source>
        <dbReference type="EMBL" id="NUW43587.1"/>
    </source>
</evidence>
<evidence type="ECO:0000313" key="2">
    <source>
        <dbReference type="Proteomes" id="UP000546126"/>
    </source>
</evidence>
<dbReference type="AlphaFoldDB" id="A0A7Y6ISJ7"/>
<sequence>MAAFRVEVHTWDRARAEAGVTRVSLRTGYLVASRTVFQRLVLTRWPPWLRC</sequence>
<organism evidence="1 2">
    <name type="scientific">Nonomuraea rhodomycinica</name>
    <dbReference type="NCBI Taxonomy" id="1712872"/>
    <lineage>
        <taxon>Bacteria</taxon>
        <taxon>Bacillati</taxon>
        <taxon>Actinomycetota</taxon>
        <taxon>Actinomycetes</taxon>
        <taxon>Streptosporangiales</taxon>
        <taxon>Streptosporangiaceae</taxon>
        <taxon>Nonomuraea</taxon>
    </lineage>
</organism>
<dbReference type="EMBL" id="JABWGO010000007">
    <property type="protein sequence ID" value="NUW43587.1"/>
    <property type="molecule type" value="Genomic_DNA"/>
</dbReference>